<gene>
    <name evidence="1" type="ORF">HAX54_034496</name>
</gene>
<reference evidence="1 2" key="1">
    <citation type="journal article" date="2021" name="BMC Genomics">
        <title>Datura genome reveals duplications of psychoactive alkaloid biosynthetic genes and high mutation rate following tissue culture.</title>
        <authorList>
            <person name="Rajewski A."/>
            <person name="Carter-House D."/>
            <person name="Stajich J."/>
            <person name="Litt A."/>
        </authorList>
    </citation>
    <scope>NUCLEOTIDE SEQUENCE [LARGE SCALE GENOMIC DNA]</scope>
    <source>
        <strain evidence="1">AR-01</strain>
    </source>
</reference>
<protein>
    <submittedName>
        <fullName evidence="1">Uncharacterized protein</fullName>
    </submittedName>
</protein>
<accession>A0ABS8VHK8</accession>
<evidence type="ECO:0000313" key="1">
    <source>
        <dbReference type="EMBL" id="MCD9645504.1"/>
    </source>
</evidence>
<organism evidence="1 2">
    <name type="scientific">Datura stramonium</name>
    <name type="common">Jimsonweed</name>
    <name type="synonym">Common thornapple</name>
    <dbReference type="NCBI Taxonomy" id="4076"/>
    <lineage>
        <taxon>Eukaryota</taxon>
        <taxon>Viridiplantae</taxon>
        <taxon>Streptophyta</taxon>
        <taxon>Embryophyta</taxon>
        <taxon>Tracheophyta</taxon>
        <taxon>Spermatophyta</taxon>
        <taxon>Magnoliopsida</taxon>
        <taxon>eudicotyledons</taxon>
        <taxon>Gunneridae</taxon>
        <taxon>Pentapetalae</taxon>
        <taxon>asterids</taxon>
        <taxon>lamiids</taxon>
        <taxon>Solanales</taxon>
        <taxon>Solanaceae</taxon>
        <taxon>Solanoideae</taxon>
        <taxon>Datureae</taxon>
        <taxon>Datura</taxon>
    </lineage>
</organism>
<name>A0ABS8VHK8_DATST</name>
<keyword evidence="2" id="KW-1185">Reference proteome</keyword>
<dbReference type="EMBL" id="JACEIK010004454">
    <property type="protein sequence ID" value="MCD9645504.1"/>
    <property type="molecule type" value="Genomic_DNA"/>
</dbReference>
<comment type="caution">
    <text evidence="1">The sequence shown here is derived from an EMBL/GenBank/DDBJ whole genome shotgun (WGS) entry which is preliminary data.</text>
</comment>
<evidence type="ECO:0000313" key="2">
    <source>
        <dbReference type="Proteomes" id="UP000823775"/>
    </source>
</evidence>
<sequence length="102" mass="11016">MGRVGACDLVPLKFLGISLGMTTISYSPVGSDEMPMERRSNHQLGSGHCLASALHRPFTDQNWRFAALSPVELFSTLFTASLRRARGGLRISSDGSPVLPVL</sequence>
<dbReference type="Proteomes" id="UP000823775">
    <property type="component" value="Unassembled WGS sequence"/>
</dbReference>
<proteinExistence type="predicted"/>